<evidence type="ECO:0000313" key="2">
    <source>
        <dbReference type="EMBL" id="SMG30423.1"/>
    </source>
</evidence>
<dbReference type="EMBL" id="FXBB01000015">
    <property type="protein sequence ID" value="SMG30423.1"/>
    <property type="molecule type" value="Genomic_DNA"/>
</dbReference>
<evidence type="ECO:0000313" key="3">
    <source>
        <dbReference type="Proteomes" id="UP000193355"/>
    </source>
</evidence>
<proteinExistence type="predicted"/>
<dbReference type="Proteomes" id="UP000193355">
    <property type="component" value="Unassembled WGS sequence"/>
</dbReference>
<gene>
    <name evidence="2" type="ORF">SAMN06275492_1156</name>
</gene>
<keyword evidence="3" id="KW-1185">Reference proteome</keyword>
<dbReference type="AlphaFoldDB" id="A0A1X7JQA9"/>
<protein>
    <submittedName>
        <fullName evidence="2">Uncharacterized protein</fullName>
    </submittedName>
</protein>
<accession>A0A1X7JQA9</accession>
<organism evidence="2 3">
    <name type="scientific">Dethiosulfovibrio salsuginis</name>
    <dbReference type="NCBI Taxonomy" id="561720"/>
    <lineage>
        <taxon>Bacteria</taxon>
        <taxon>Thermotogati</taxon>
        <taxon>Synergistota</taxon>
        <taxon>Synergistia</taxon>
        <taxon>Synergistales</taxon>
        <taxon>Dethiosulfovibrionaceae</taxon>
        <taxon>Dethiosulfovibrio</taxon>
    </lineage>
</organism>
<feature type="region of interest" description="Disordered" evidence="1">
    <location>
        <begin position="1"/>
        <end position="27"/>
    </location>
</feature>
<name>A0A1X7JQA9_9BACT</name>
<reference evidence="3" key="1">
    <citation type="submission" date="2017-04" db="EMBL/GenBank/DDBJ databases">
        <authorList>
            <person name="Varghese N."/>
            <person name="Submissions S."/>
        </authorList>
    </citation>
    <scope>NUCLEOTIDE SEQUENCE [LARGE SCALE GENOMIC DNA]</scope>
    <source>
        <strain evidence="3">USBA 82</strain>
    </source>
</reference>
<dbReference type="RefSeq" id="WP_159448268.1">
    <property type="nucleotide sequence ID" value="NZ_FXBB01000015.1"/>
</dbReference>
<sequence>MQSNEMKKTAVVSELKGNNDQRSPLFDVEYGPEGACMAYSDVMVEDRRR</sequence>
<evidence type="ECO:0000256" key="1">
    <source>
        <dbReference type="SAM" id="MobiDB-lite"/>
    </source>
</evidence>